<dbReference type="GO" id="GO:0055037">
    <property type="term" value="C:recycling endosome"/>
    <property type="evidence" value="ECO:0007669"/>
    <property type="project" value="TreeGrafter"/>
</dbReference>
<evidence type="ECO:0000313" key="6">
    <source>
        <dbReference type="Proteomes" id="UP001329430"/>
    </source>
</evidence>
<keyword evidence="2" id="KW-0009">Actin-binding</keyword>
<gene>
    <name evidence="5" type="ORF">RI129_011732</name>
</gene>
<dbReference type="GO" id="GO:0043014">
    <property type="term" value="F:alpha-tubulin binding"/>
    <property type="evidence" value="ECO:0007669"/>
    <property type="project" value="InterPro"/>
</dbReference>
<evidence type="ECO:0000256" key="3">
    <source>
        <dbReference type="SAM" id="MobiDB-lite"/>
    </source>
</evidence>
<dbReference type="GO" id="GO:0005829">
    <property type="term" value="C:cytosol"/>
    <property type="evidence" value="ECO:0007669"/>
    <property type="project" value="GOC"/>
</dbReference>
<reference evidence="5 6" key="1">
    <citation type="journal article" date="2024" name="Insects">
        <title>An Improved Chromosome-Level Genome Assembly of the Firefly Pyrocoelia pectoralis.</title>
        <authorList>
            <person name="Fu X."/>
            <person name="Meyer-Rochow V.B."/>
            <person name="Ballantyne L."/>
            <person name="Zhu X."/>
        </authorList>
    </citation>
    <scope>NUCLEOTIDE SEQUENCE [LARGE SCALE GENOMIC DNA]</scope>
    <source>
        <strain evidence="5">XCY_ONT2</strain>
    </source>
</reference>
<dbReference type="EMBL" id="JAVRBK010000009">
    <property type="protein sequence ID" value="KAK5639240.1"/>
    <property type="molecule type" value="Genomic_DNA"/>
</dbReference>
<dbReference type="GO" id="GO:0034314">
    <property type="term" value="P:Arp2/3 complex-mediated actin nucleation"/>
    <property type="evidence" value="ECO:0007669"/>
    <property type="project" value="InterPro"/>
</dbReference>
<name>A0AAN7UX59_9COLE</name>
<evidence type="ECO:0000313" key="5">
    <source>
        <dbReference type="EMBL" id="KAK5639240.1"/>
    </source>
</evidence>
<dbReference type="GO" id="GO:0006887">
    <property type="term" value="P:exocytosis"/>
    <property type="evidence" value="ECO:0007669"/>
    <property type="project" value="TreeGrafter"/>
</dbReference>
<comment type="similarity">
    <text evidence="1">Belongs to the WASH1 family.</text>
</comment>
<evidence type="ECO:0000259" key="4">
    <source>
        <dbReference type="Pfam" id="PF11945"/>
    </source>
</evidence>
<dbReference type="PANTHER" id="PTHR23331:SF1">
    <property type="entry name" value="WASH COMPLEX SUBUNIT 1"/>
    <property type="match status" value="1"/>
</dbReference>
<dbReference type="Proteomes" id="UP001329430">
    <property type="component" value="Chromosome 9"/>
</dbReference>
<dbReference type="InterPro" id="IPR028290">
    <property type="entry name" value="WASH1"/>
</dbReference>
<feature type="region of interest" description="Disordered" evidence="3">
    <location>
        <begin position="293"/>
        <end position="331"/>
    </location>
</feature>
<dbReference type="AlphaFoldDB" id="A0AAN7UX59"/>
<accession>A0AAN7UX59</accession>
<keyword evidence="6" id="KW-1185">Reference proteome</keyword>
<dbReference type="GO" id="GO:0003779">
    <property type="term" value="F:actin binding"/>
    <property type="evidence" value="ECO:0007669"/>
    <property type="project" value="UniProtKB-KW"/>
</dbReference>
<proteinExistence type="inferred from homology"/>
<feature type="compositionally biased region" description="Polar residues" evidence="3">
    <location>
        <begin position="384"/>
        <end position="400"/>
    </location>
</feature>
<comment type="caution">
    <text evidence="5">The sequence shown here is derived from an EMBL/GenBank/DDBJ whole genome shotgun (WGS) entry which is preliminary data.</text>
</comment>
<evidence type="ECO:0000256" key="1">
    <source>
        <dbReference type="ARBA" id="ARBA00005602"/>
    </source>
</evidence>
<evidence type="ECO:0000256" key="2">
    <source>
        <dbReference type="ARBA" id="ARBA00023203"/>
    </source>
</evidence>
<dbReference type="GO" id="GO:0071203">
    <property type="term" value="C:WASH complex"/>
    <property type="evidence" value="ECO:0007669"/>
    <property type="project" value="InterPro"/>
</dbReference>
<dbReference type="GO" id="GO:0042147">
    <property type="term" value="P:retrograde transport, endosome to Golgi"/>
    <property type="evidence" value="ECO:0007669"/>
    <property type="project" value="TreeGrafter"/>
</dbReference>
<organism evidence="5 6">
    <name type="scientific">Pyrocoelia pectoralis</name>
    <dbReference type="NCBI Taxonomy" id="417401"/>
    <lineage>
        <taxon>Eukaryota</taxon>
        <taxon>Metazoa</taxon>
        <taxon>Ecdysozoa</taxon>
        <taxon>Arthropoda</taxon>
        <taxon>Hexapoda</taxon>
        <taxon>Insecta</taxon>
        <taxon>Pterygota</taxon>
        <taxon>Neoptera</taxon>
        <taxon>Endopterygota</taxon>
        <taxon>Coleoptera</taxon>
        <taxon>Polyphaga</taxon>
        <taxon>Elateriformia</taxon>
        <taxon>Elateroidea</taxon>
        <taxon>Lampyridae</taxon>
        <taxon>Lampyrinae</taxon>
        <taxon>Pyrocoelia</taxon>
    </lineage>
</organism>
<dbReference type="InterPro" id="IPR021854">
    <property type="entry name" value="WASH1_WAHD"/>
</dbReference>
<dbReference type="GO" id="GO:0043015">
    <property type="term" value="F:gamma-tubulin binding"/>
    <property type="evidence" value="ECO:0007669"/>
    <property type="project" value="TreeGrafter"/>
</dbReference>
<dbReference type="GO" id="GO:0005769">
    <property type="term" value="C:early endosome"/>
    <property type="evidence" value="ECO:0007669"/>
    <property type="project" value="InterPro"/>
</dbReference>
<dbReference type="Pfam" id="PF11945">
    <property type="entry name" value="WASH_WAHD"/>
    <property type="match status" value="1"/>
</dbReference>
<sequence>MHPMYNVPIIPQNLRREETVVQIADALNYLSEAANDIFNRINKRIESNNEQLSSLIHRIQDAQTKVSTLKGAKKATQVFSSSKYPAVDVHRHYISVFGDMDRLEINRSNIKYKDVPFKSVPMEPLQLYHVKLNNPNIQSDIDGLGSIPYDVSSINDLLLYNTGKNPYKNYVISDPLQYMNMKKDESAETTTEISAAPHSISDRNTLTRSATESFFYAPHLGDVPRIDVPLDLPDLPGIANDLRYTDEHGQGIAPSVTTTPNIPDLPPLIEVPQDKNEIVNLVVPPPPPLIEINRPPTPPLLKNEINLPSPDLEREDKPPTKPVSQTSVPTDNPHAMLMEAIRKAGGSKNANLKSAEPQKVTVGNDLMADLHAKLSLRRKGISGAKNQETSQFDANSTMNKVSAMIPPPPPTKSDFNESTNTEDEDWDE</sequence>
<dbReference type="GO" id="GO:0032456">
    <property type="term" value="P:endocytic recycling"/>
    <property type="evidence" value="ECO:0007669"/>
    <property type="project" value="TreeGrafter"/>
</dbReference>
<feature type="domain" description="WASH1 WAHD" evidence="4">
    <location>
        <begin position="4"/>
        <end position="273"/>
    </location>
</feature>
<dbReference type="PANTHER" id="PTHR23331">
    <property type="entry name" value="CXYORF1"/>
    <property type="match status" value="1"/>
</dbReference>
<feature type="region of interest" description="Disordered" evidence="3">
    <location>
        <begin position="380"/>
        <end position="428"/>
    </location>
</feature>
<protein>
    <recommendedName>
        <fullName evidence="4">WASH1 WAHD domain-containing protein</fullName>
    </recommendedName>
</protein>